<feature type="coiled-coil region" evidence="1">
    <location>
        <begin position="33"/>
        <end position="102"/>
    </location>
</feature>
<evidence type="ECO:0000256" key="2">
    <source>
        <dbReference type="SAM" id="MobiDB-lite"/>
    </source>
</evidence>
<evidence type="ECO:0000313" key="3">
    <source>
        <dbReference type="EMBL" id="MBB5352057.1"/>
    </source>
</evidence>
<dbReference type="SUPFAM" id="SSF49899">
    <property type="entry name" value="Concanavalin A-like lectins/glucanases"/>
    <property type="match status" value="1"/>
</dbReference>
<dbReference type="AlphaFoldDB" id="A0A840V127"/>
<keyword evidence="1" id="KW-0175">Coiled coil</keyword>
<reference evidence="3 4" key="1">
    <citation type="submission" date="2020-08" db="EMBL/GenBank/DDBJ databases">
        <title>Genomic Encyclopedia of Type Strains, Phase IV (KMG-IV): sequencing the most valuable type-strain genomes for metagenomic binning, comparative biology and taxonomic classification.</title>
        <authorList>
            <person name="Goeker M."/>
        </authorList>
    </citation>
    <scope>NUCLEOTIDE SEQUENCE [LARGE SCALE GENOMIC DNA]</scope>
    <source>
        <strain evidence="3 4">YC6886</strain>
    </source>
</reference>
<evidence type="ECO:0000256" key="1">
    <source>
        <dbReference type="SAM" id="Coils"/>
    </source>
</evidence>
<evidence type="ECO:0008006" key="5">
    <source>
        <dbReference type="Google" id="ProtNLM"/>
    </source>
</evidence>
<sequence>MMKKVFILSIVLHAILLGLLAPWMKTRMRFDTVKEAERTEEVRQRELARQEHDRLKRERQKLDEKTALKLKKEVEVTKKEKLRREVEELRRLRDEILERQHRELSELKKRQQRDILAHAQIDFKREAEVLKLHVGRAVENMGRRNFVVGGYQNGYERSAKGQLDEVMLFGAALAPPFEAVPLHGFSFDGDLKDGVTGREGFLDRDAQLVESPERGGQVLLGNGVNSRAEFWPIDLGDAFSVVAMVCLEAKVERPQVLFANSHSGENQSGFRVFVEAAEREAKGGQIVISTSDEESMGQETRSLPDALGFGVWHEVAVVIDKMASVARIYVDGRDVTQSDGHLAAGFFSGGTTMDGSARKMAEDLAEHVAREVPSPENAEGFREELKALQARLDERLEEIPDLHDVRGELYESKRAAEAMDKSLAGLESLTDLAEMNDTESSVADKMHPARTSENATPAELYEEASGIEQQLSEAYADVSAVSQAVTENQSYAESRGGAQVYVPERPDLSVELERYEPLPETVGELGAYRDHLHQAVQEVEDMASRARGLLETSGQRSLTQSREFDGNAFARSAARVEAARSQNDYGVVVDMTGGGGVGGTSSGMRGDFSGEGANMAASQGKRETIRLDQGAIMAKALPGRRFTEKSLRSGWLYLDTWYLVGPWENHGDVDFEEKHPPEEEIDFDAVYRDGKFSDQPDHPQRELRWEFYQSDSVRCQPPHVFGASTYYAYTEVWFENDRDMLIAVASDDAASVWLNDQLIWQDRGQSAWNLGEGYRRVHFHKGYNKMLIRIENGPTHCIWSVLLCPPEAMQ</sequence>
<evidence type="ECO:0000313" key="4">
    <source>
        <dbReference type="Proteomes" id="UP000557717"/>
    </source>
</evidence>
<organism evidence="3 4">
    <name type="scientific">Haloferula luteola</name>
    <dbReference type="NCBI Taxonomy" id="595692"/>
    <lineage>
        <taxon>Bacteria</taxon>
        <taxon>Pseudomonadati</taxon>
        <taxon>Verrucomicrobiota</taxon>
        <taxon>Verrucomicrobiia</taxon>
        <taxon>Verrucomicrobiales</taxon>
        <taxon>Verrucomicrobiaceae</taxon>
        <taxon>Haloferula</taxon>
    </lineage>
</organism>
<feature type="region of interest" description="Disordered" evidence="2">
    <location>
        <begin position="436"/>
        <end position="455"/>
    </location>
</feature>
<accession>A0A840V127</accession>
<dbReference type="RefSeq" id="WP_221285123.1">
    <property type="nucleotide sequence ID" value="NZ_JACHFD010000010.1"/>
</dbReference>
<gene>
    <name evidence="3" type="ORF">HNR46_002298</name>
</gene>
<dbReference type="Gene3D" id="2.60.120.200">
    <property type="match status" value="1"/>
</dbReference>
<dbReference type="EMBL" id="JACHFD010000010">
    <property type="protein sequence ID" value="MBB5352057.1"/>
    <property type="molecule type" value="Genomic_DNA"/>
</dbReference>
<dbReference type="InterPro" id="IPR013320">
    <property type="entry name" value="ConA-like_dom_sf"/>
</dbReference>
<dbReference type="Proteomes" id="UP000557717">
    <property type="component" value="Unassembled WGS sequence"/>
</dbReference>
<name>A0A840V127_9BACT</name>
<proteinExistence type="predicted"/>
<keyword evidence="4" id="KW-1185">Reference proteome</keyword>
<protein>
    <recommendedName>
        <fullName evidence="5">PA14 domain-containing protein</fullName>
    </recommendedName>
</protein>
<comment type="caution">
    <text evidence="3">The sequence shown here is derived from an EMBL/GenBank/DDBJ whole genome shotgun (WGS) entry which is preliminary data.</text>
</comment>